<gene>
    <name evidence="3" type="ORF">BOLC5T29654H</name>
</gene>
<proteinExistence type="predicted"/>
<accession>A0A3P6ECV4</accession>
<sequence length="183" mass="21001">MKTVGFPLALQLVAFRCVPRLASFVGGDDSVTIMDYPEKAMPLHAGLSVAHIRKAQHDPLLIVEPMLEISGDHDDRWGLWDDETYDKKVDYMVQLLKNGHVFVKENWLGGDALDPLFVYEEKPKTPKRKKNLAAEPEPIRKQRRIMLIANNISQAVKRLQQKQLRQSKKQYPKIQPNYRGKSA</sequence>
<dbReference type="EMBL" id="LR031877">
    <property type="protein sequence ID" value="VDD42107.1"/>
    <property type="molecule type" value="Genomic_DNA"/>
</dbReference>
<protein>
    <submittedName>
        <fullName evidence="3">Uncharacterized protein</fullName>
    </submittedName>
</protein>
<feature type="signal peptide" evidence="2">
    <location>
        <begin position="1"/>
        <end position="22"/>
    </location>
</feature>
<reference evidence="3" key="1">
    <citation type="submission" date="2018-11" db="EMBL/GenBank/DDBJ databases">
        <authorList>
            <consortium name="Genoscope - CEA"/>
            <person name="William W."/>
        </authorList>
    </citation>
    <scope>NUCLEOTIDE SEQUENCE</scope>
</reference>
<evidence type="ECO:0000313" key="3">
    <source>
        <dbReference type="EMBL" id="VDD42107.1"/>
    </source>
</evidence>
<evidence type="ECO:0000256" key="1">
    <source>
        <dbReference type="SAM" id="MobiDB-lite"/>
    </source>
</evidence>
<dbReference type="PANTHER" id="PTHR48449:SF1">
    <property type="entry name" value="DUF1985 DOMAIN-CONTAINING PROTEIN"/>
    <property type="match status" value="1"/>
</dbReference>
<keyword evidence="2" id="KW-0732">Signal</keyword>
<dbReference type="PANTHER" id="PTHR48449">
    <property type="entry name" value="DUF1985 DOMAIN-CONTAINING PROTEIN"/>
    <property type="match status" value="1"/>
</dbReference>
<evidence type="ECO:0000256" key="2">
    <source>
        <dbReference type="SAM" id="SignalP"/>
    </source>
</evidence>
<organism evidence="3">
    <name type="scientific">Brassica oleracea</name>
    <name type="common">Wild cabbage</name>
    <dbReference type="NCBI Taxonomy" id="3712"/>
    <lineage>
        <taxon>Eukaryota</taxon>
        <taxon>Viridiplantae</taxon>
        <taxon>Streptophyta</taxon>
        <taxon>Embryophyta</taxon>
        <taxon>Tracheophyta</taxon>
        <taxon>Spermatophyta</taxon>
        <taxon>Magnoliopsida</taxon>
        <taxon>eudicotyledons</taxon>
        <taxon>Gunneridae</taxon>
        <taxon>Pentapetalae</taxon>
        <taxon>rosids</taxon>
        <taxon>malvids</taxon>
        <taxon>Brassicales</taxon>
        <taxon>Brassicaceae</taxon>
        <taxon>Brassiceae</taxon>
        <taxon>Brassica</taxon>
    </lineage>
</organism>
<dbReference type="AlphaFoldDB" id="A0A3P6ECV4"/>
<feature type="chain" id="PRO_5017969865" evidence="2">
    <location>
        <begin position="23"/>
        <end position="183"/>
    </location>
</feature>
<name>A0A3P6ECV4_BRAOL</name>
<feature type="region of interest" description="Disordered" evidence="1">
    <location>
        <begin position="159"/>
        <end position="183"/>
    </location>
</feature>